<comment type="caution">
    <text evidence="1">The sequence shown here is derived from an EMBL/GenBank/DDBJ whole genome shotgun (WGS) entry which is preliminary data.</text>
</comment>
<organism evidence="1 2">
    <name type="scientific">Isoptericola hypogeus</name>
    <dbReference type="NCBI Taxonomy" id="300179"/>
    <lineage>
        <taxon>Bacteria</taxon>
        <taxon>Bacillati</taxon>
        <taxon>Actinomycetota</taxon>
        <taxon>Actinomycetes</taxon>
        <taxon>Micrococcales</taxon>
        <taxon>Promicromonosporaceae</taxon>
        <taxon>Isoptericola</taxon>
    </lineage>
</organism>
<evidence type="ECO:0008006" key="3">
    <source>
        <dbReference type="Google" id="ProtNLM"/>
    </source>
</evidence>
<dbReference type="InterPro" id="IPR029068">
    <property type="entry name" value="Glyas_Bleomycin-R_OHBP_Dase"/>
</dbReference>
<accession>A0ABN2INI1</accession>
<dbReference type="RefSeq" id="WP_344244567.1">
    <property type="nucleotide sequence ID" value="NZ_BAAAPM010000001.1"/>
</dbReference>
<keyword evidence="2" id="KW-1185">Reference proteome</keyword>
<name>A0ABN2INI1_9MICO</name>
<proteinExistence type="predicted"/>
<evidence type="ECO:0000313" key="2">
    <source>
        <dbReference type="Proteomes" id="UP001501138"/>
    </source>
</evidence>
<evidence type="ECO:0000313" key="1">
    <source>
        <dbReference type="EMBL" id="GAA1708597.1"/>
    </source>
</evidence>
<dbReference type="SUPFAM" id="SSF54593">
    <property type="entry name" value="Glyoxalase/Bleomycin resistance protein/Dihydroxybiphenyl dioxygenase"/>
    <property type="match status" value="1"/>
</dbReference>
<gene>
    <name evidence="1" type="ORF">GCM10009809_01020</name>
</gene>
<sequence length="143" mass="15503">MSSVANIIRVYQRAYVLPEHLTEFLRATMRFYDAVPTIRFAMPAQDMHVIGLEAASVSFSVVSAAEEHLAPLRDTEQTILVADVDQALADVLAAGGRVVQPKTPVPPGFQARGQLPGGTVIEFAQWDHAEAYQDPDLSDLGIG</sequence>
<protein>
    <recommendedName>
        <fullName evidence="3">VOC domain-containing protein</fullName>
    </recommendedName>
</protein>
<dbReference type="EMBL" id="BAAAPM010000001">
    <property type="protein sequence ID" value="GAA1708597.1"/>
    <property type="molecule type" value="Genomic_DNA"/>
</dbReference>
<dbReference type="Gene3D" id="3.10.180.10">
    <property type="entry name" value="2,3-Dihydroxybiphenyl 1,2-Dioxygenase, domain 1"/>
    <property type="match status" value="1"/>
</dbReference>
<dbReference type="Proteomes" id="UP001501138">
    <property type="component" value="Unassembled WGS sequence"/>
</dbReference>
<reference evidence="1 2" key="1">
    <citation type="journal article" date="2019" name="Int. J. Syst. Evol. Microbiol.">
        <title>The Global Catalogue of Microorganisms (GCM) 10K type strain sequencing project: providing services to taxonomists for standard genome sequencing and annotation.</title>
        <authorList>
            <consortium name="The Broad Institute Genomics Platform"/>
            <consortium name="The Broad Institute Genome Sequencing Center for Infectious Disease"/>
            <person name="Wu L."/>
            <person name="Ma J."/>
        </authorList>
    </citation>
    <scope>NUCLEOTIDE SEQUENCE [LARGE SCALE GENOMIC DNA]</scope>
    <source>
        <strain evidence="1 2">JCM 15589</strain>
    </source>
</reference>